<accession>A0ABU7LDM1</accession>
<gene>
    <name evidence="4" type="ORF">Q7514_19200</name>
</gene>
<reference evidence="4 5" key="1">
    <citation type="submission" date="2023-07" db="EMBL/GenBank/DDBJ databases">
        <authorList>
            <person name="Girao M."/>
            <person name="Carvalho M.F."/>
        </authorList>
    </citation>
    <scope>NUCLEOTIDE SEQUENCE [LARGE SCALE GENOMIC DNA]</scope>
    <source>
        <strain evidence="4 5">YIM65754</strain>
    </source>
</reference>
<dbReference type="InterPro" id="IPR000415">
    <property type="entry name" value="Nitroreductase-like"/>
</dbReference>
<protein>
    <submittedName>
        <fullName evidence="4">Rv1355c family protein</fullName>
    </submittedName>
</protein>
<sequence length="726" mass="78715">MSAGPVAPGGAIADAGHGDHEAHSAVLLSEDRPDHVDELERLRDEAGVVLVDRLVEQREGLHRLGAGAARDETPRWAYYPWRSTAIRVLGPKSFRRLRLDRNRNKITAAEQERLESVTAGIVGLSVGHAVAHTLALEGVCGEIRLADFDVLELSNLNRVPGTLLDLGINKAVVAARRIAETDPYLPVRVWCDGVVPRTVSEFLDGVDVLVDECDSLDVKMLLRVEAARRRIPVVMHTSDRGLIDVERFDLEPERLPFHGLLGDVDVEALSELSSRDKVPHVLRILGTGELSTRLAASMLEIDETLEAWPQLASDVALGGATIAAVIRHIVLGNKVDSGRGRVDLDVLLERLESPAAHATETPAQPNVQPVPDEPVEAMVHAAIRAPSGGNSQPWSITVEPRRLVFAIAPEPAPVLMDLRHRGSCIAVGAALFNAKVAAAAHGILGRVSVPSTAEIDQNRPVATLEFGDGADPHFSELYGPVLARATNRHPTHDRVLTGGEVTALYDAAALESGRIRVVTDPGTLEESAEILAESDRIRYLTRELRRDMVGELRWHNSEDADSGIEVKSLGLDAAESAMLDVVLRDDVLDQLDDWDLGGGLGRITRDRVRGSAALVVVLTEGGAASDYVHAGTVVESVWVRAQALGLAVQPVSPIFMYADTLADLDRLSHRHAGSLDALRKKFGVSLGVADDDRIALVMRIGRARYAPDRSRRRPDRVRYIHQSELG</sequence>
<dbReference type="InterPro" id="IPR045886">
    <property type="entry name" value="ThiF/MoeB/HesA"/>
</dbReference>
<dbReference type="Proteomes" id="UP001336020">
    <property type="component" value="Unassembled WGS sequence"/>
</dbReference>
<dbReference type="RefSeq" id="WP_330134872.1">
    <property type="nucleotide sequence ID" value="NZ_JAUTXY010000009.1"/>
</dbReference>
<comment type="caution">
    <text evidence="4">The sequence shown here is derived from an EMBL/GenBank/DDBJ whole genome shotgun (WGS) entry which is preliminary data.</text>
</comment>
<dbReference type="Pfam" id="PF00899">
    <property type="entry name" value="ThiF"/>
    <property type="match status" value="1"/>
</dbReference>
<dbReference type="PANTHER" id="PTHR43267">
    <property type="entry name" value="TRNA THREONYLCARBAMOYLADENOSINE DEHYDRATASE"/>
    <property type="match status" value="1"/>
</dbReference>
<feature type="domain" description="Nitroreductase" evidence="2">
    <location>
        <begin position="368"/>
        <end position="398"/>
    </location>
</feature>
<evidence type="ECO:0000259" key="3">
    <source>
        <dbReference type="Pfam" id="PF00899"/>
    </source>
</evidence>
<dbReference type="SUPFAM" id="SSF69572">
    <property type="entry name" value="Activating enzymes of the ubiquitin-like proteins"/>
    <property type="match status" value="1"/>
</dbReference>
<dbReference type="Gene3D" id="3.40.109.10">
    <property type="entry name" value="NADH Oxidase"/>
    <property type="match status" value="2"/>
</dbReference>
<dbReference type="CDD" id="cd01483">
    <property type="entry name" value="E1_enzyme_family"/>
    <property type="match status" value="1"/>
</dbReference>
<dbReference type="NCBIfam" id="NF005901">
    <property type="entry name" value="PRK07877.1"/>
    <property type="match status" value="1"/>
</dbReference>
<feature type="domain" description="THIF-type NAD/FAD binding fold" evidence="3">
    <location>
        <begin position="100"/>
        <end position="234"/>
    </location>
</feature>
<dbReference type="InterPro" id="IPR000594">
    <property type="entry name" value="ThiF_NAD_FAD-bd"/>
</dbReference>
<feature type="region of interest" description="Disordered" evidence="1">
    <location>
        <begin position="1"/>
        <end position="20"/>
    </location>
</feature>
<evidence type="ECO:0000256" key="1">
    <source>
        <dbReference type="SAM" id="MobiDB-lite"/>
    </source>
</evidence>
<name>A0ABU7LDM1_9NOCA</name>
<keyword evidence="5" id="KW-1185">Reference proteome</keyword>
<evidence type="ECO:0000259" key="2">
    <source>
        <dbReference type="Pfam" id="PF00881"/>
    </source>
</evidence>
<dbReference type="InterPro" id="IPR029479">
    <property type="entry name" value="Nitroreductase"/>
</dbReference>
<dbReference type="EMBL" id="JAUTXY010000009">
    <property type="protein sequence ID" value="MEE2059649.1"/>
    <property type="molecule type" value="Genomic_DNA"/>
</dbReference>
<dbReference type="Pfam" id="PF00881">
    <property type="entry name" value="Nitroreductase"/>
    <property type="match status" value="1"/>
</dbReference>
<dbReference type="InterPro" id="IPR035985">
    <property type="entry name" value="Ubiquitin-activating_enz"/>
</dbReference>
<evidence type="ECO:0000313" key="5">
    <source>
        <dbReference type="Proteomes" id="UP001336020"/>
    </source>
</evidence>
<dbReference type="PANTHER" id="PTHR43267:SF3">
    <property type="entry name" value="THIF PROTEIN"/>
    <property type="match status" value="1"/>
</dbReference>
<evidence type="ECO:0000313" key="4">
    <source>
        <dbReference type="EMBL" id="MEE2059649.1"/>
    </source>
</evidence>
<dbReference type="SUPFAM" id="SSF55469">
    <property type="entry name" value="FMN-dependent nitroreductase-like"/>
    <property type="match status" value="2"/>
</dbReference>
<dbReference type="Gene3D" id="3.40.50.720">
    <property type="entry name" value="NAD(P)-binding Rossmann-like Domain"/>
    <property type="match status" value="1"/>
</dbReference>
<proteinExistence type="predicted"/>
<organism evidence="4 5">
    <name type="scientific">Rhodococcus artemisiae</name>
    <dbReference type="NCBI Taxonomy" id="714159"/>
    <lineage>
        <taxon>Bacteria</taxon>
        <taxon>Bacillati</taxon>
        <taxon>Actinomycetota</taxon>
        <taxon>Actinomycetes</taxon>
        <taxon>Mycobacteriales</taxon>
        <taxon>Nocardiaceae</taxon>
        <taxon>Rhodococcus</taxon>
    </lineage>
</organism>